<reference evidence="2" key="2">
    <citation type="submission" date="2022-06" db="UniProtKB">
        <authorList>
            <consortium name="EnsemblMetazoa"/>
        </authorList>
    </citation>
    <scope>IDENTIFICATION</scope>
    <source>
        <strain evidence="2">DF5081</strain>
    </source>
</reference>
<dbReference type="AlphaFoldDB" id="A0A8R1ITH5"/>
<evidence type="ECO:0000313" key="3">
    <source>
        <dbReference type="Proteomes" id="UP000005237"/>
    </source>
</evidence>
<name>A0A8R1ITH5_CAEJA</name>
<sequence length="74" mass="8330">MPPPNRQNDGTVPGVSLGAKNGEKQGERERKNEKEYGNDLLDIFQDSVPLVNKMFSNVEFSKVLFDRGAQICIY</sequence>
<reference evidence="3" key="1">
    <citation type="submission" date="2010-08" db="EMBL/GenBank/DDBJ databases">
        <authorList>
            <consortium name="Caenorhabditis japonica Sequencing Consortium"/>
            <person name="Wilson R.K."/>
        </authorList>
    </citation>
    <scope>NUCLEOTIDE SEQUENCE [LARGE SCALE GENOMIC DNA]</scope>
    <source>
        <strain evidence="3">DF5081</strain>
    </source>
</reference>
<dbReference type="Proteomes" id="UP000005237">
    <property type="component" value="Unassembled WGS sequence"/>
</dbReference>
<accession>A0A8R1ITH5</accession>
<proteinExistence type="predicted"/>
<protein>
    <submittedName>
        <fullName evidence="2">Uncharacterized protein</fullName>
    </submittedName>
</protein>
<feature type="compositionally biased region" description="Basic and acidic residues" evidence="1">
    <location>
        <begin position="21"/>
        <end position="34"/>
    </location>
</feature>
<evidence type="ECO:0000313" key="2">
    <source>
        <dbReference type="EnsemblMetazoa" id="CJA38041.1"/>
    </source>
</evidence>
<feature type="compositionally biased region" description="Polar residues" evidence="1">
    <location>
        <begin position="1"/>
        <end position="10"/>
    </location>
</feature>
<keyword evidence="3" id="KW-1185">Reference proteome</keyword>
<feature type="region of interest" description="Disordered" evidence="1">
    <location>
        <begin position="1"/>
        <end position="34"/>
    </location>
</feature>
<dbReference type="EnsemblMetazoa" id="CJA38041.1">
    <property type="protein sequence ID" value="CJA38041.1"/>
    <property type="gene ID" value="WBGene00213888"/>
</dbReference>
<evidence type="ECO:0000256" key="1">
    <source>
        <dbReference type="SAM" id="MobiDB-lite"/>
    </source>
</evidence>
<organism evidence="2 3">
    <name type="scientific">Caenorhabditis japonica</name>
    <dbReference type="NCBI Taxonomy" id="281687"/>
    <lineage>
        <taxon>Eukaryota</taxon>
        <taxon>Metazoa</taxon>
        <taxon>Ecdysozoa</taxon>
        <taxon>Nematoda</taxon>
        <taxon>Chromadorea</taxon>
        <taxon>Rhabditida</taxon>
        <taxon>Rhabditina</taxon>
        <taxon>Rhabditomorpha</taxon>
        <taxon>Rhabditoidea</taxon>
        <taxon>Rhabditidae</taxon>
        <taxon>Peloderinae</taxon>
        <taxon>Caenorhabditis</taxon>
    </lineage>
</organism>